<dbReference type="Gene3D" id="3.40.190.10">
    <property type="entry name" value="Periplasmic binding protein-like II"/>
    <property type="match status" value="2"/>
</dbReference>
<dbReference type="EMBL" id="CP015584">
    <property type="protein sequence ID" value="APT60077.1"/>
    <property type="molecule type" value="Genomic_DNA"/>
</dbReference>
<reference evidence="6 7" key="1">
    <citation type="submission" date="2016-05" db="EMBL/GenBank/DDBJ databases">
        <title>Complete Genome and Methylome Analysis of Psychrotrophic Bacterial Isolates from Antarctic Lake Untersee.</title>
        <authorList>
            <person name="Fomenkov A."/>
            <person name="Akimov V.N."/>
            <person name="Vasilyeva L.V."/>
            <person name="Andersen D."/>
            <person name="Vincze T."/>
            <person name="Roberts R.J."/>
        </authorList>
    </citation>
    <scope>NUCLEOTIDE SEQUENCE [LARGE SCALE GENOMIC DNA]</scope>
    <source>
        <strain evidence="6 7">U14-5</strain>
    </source>
</reference>
<accession>A0A1L7AMR5</accession>
<dbReference type="PANTHER" id="PTHR30346">
    <property type="entry name" value="TRANSCRIPTIONAL DUAL REGULATOR HCAR-RELATED"/>
    <property type="match status" value="1"/>
</dbReference>
<comment type="similarity">
    <text evidence="1">Belongs to the LysR transcriptional regulatory family.</text>
</comment>
<feature type="domain" description="HTH lysR-type" evidence="5">
    <location>
        <begin position="1"/>
        <end position="58"/>
    </location>
</feature>
<dbReference type="PANTHER" id="PTHR30346:SF17">
    <property type="entry name" value="LYSR FAMILY TRANSCRIPTIONAL REGULATOR"/>
    <property type="match status" value="1"/>
</dbReference>
<dbReference type="GO" id="GO:0003700">
    <property type="term" value="F:DNA-binding transcription factor activity"/>
    <property type="evidence" value="ECO:0007669"/>
    <property type="project" value="InterPro"/>
</dbReference>
<dbReference type="Proteomes" id="UP000185494">
    <property type="component" value="Chromosome 2"/>
</dbReference>
<evidence type="ECO:0000256" key="1">
    <source>
        <dbReference type="ARBA" id="ARBA00009437"/>
    </source>
</evidence>
<dbReference type="AlphaFoldDB" id="A0A1L7AMR5"/>
<dbReference type="InterPro" id="IPR000847">
    <property type="entry name" value="LysR_HTH_N"/>
</dbReference>
<dbReference type="FunFam" id="1.10.10.10:FF:000001">
    <property type="entry name" value="LysR family transcriptional regulator"/>
    <property type="match status" value="1"/>
</dbReference>
<dbReference type="Gene3D" id="1.10.10.10">
    <property type="entry name" value="Winged helix-like DNA-binding domain superfamily/Winged helix DNA-binding domain"/>
    <property type="match status" value="1"/>
</dbReference>
<protein>
    <submittedName>
        <fullName evidence="6">LysR family transcriptional regulator</fullName>
    </submittedName>
</protein>
<dbReference type="Pfam" id="PF00126">
    <property type="entry name" value="HTH_1"/>
    <property type="match status" value="1"/>
</dbReference>
<keyword evidence="3" id="KW-0238">DNA-binding</keyword>
<dbReference type="PRINTS" id="PR00039">
    <property type="entry name" value="HTHLYSR"/>
</dbReference>
<keyword evidence="2" id="KW-0805">Transcription regulation</keyword>
<dbReference type="SUPFAM" id="SSF53850">
    <property type="entry name" value="Periplasmic binding protein-like II"/>
    <property type="match status" value="1"/>
</dbReference>
<dbReference type="STRING" id="257708.RGI145_20885"/>
<evidence type="ECO:0000256" key="4">
    <source>
        <dbReference type="ARBA" id="ARBA00023163"/>
    </source>
</evidence>
<dbReference type="SUPFAM" id="SSF46785">
    <property type="entry name" value="Winged helix' DNA-binding domain"/>
    <property type="match status" value="1"/>
</dbReference>
<dbReference type="InterPro" id="IPR036388">
    <property type="entry name" value="WH-like_DNA-bd_sf"/>
</dbReference>
<evidence type="ECO:0000313" key="7">
    <source>
        <dbReference type="Proteomes" id="UP000185494"/>
    </source>
</evidence>
<organism evidence="6 7">
    <name type="scientific">Roseomonas gilardii</name>
    <dbReference type="NCBI Taxonomy" id="257708"/>
    <lineage>
        <taxon>Bacteria</taxon>
        <taxon>Pseudomonadati</taxon>
        <taxon>Pseudomonadota</taxon>
        <taxon>Alphaproteobacteria</taxon>
        <taxon>Acetobacterales</taxon>
        <taxon>Roseomonadaceae</taxon>
        <taxon>Roseomonas</taxon>
    </lineage>
</organism>
<keyword evidence="4" id="KW-0804">Transcription</keyword>
<evidence type="ECO:0000256" key="2">
    <source>
        <dbReference type="ARBA" id="ARBA00023015"/>
    </source>
</evidence>
<dbReference type="GO" id="GO:0003677">
    <property type="term" value="F:DNA binding"/>
    <property type="evidence" value="ECO:0007669"/>
    <property type="project" value="UniProtKB-KW"/>
</dbReference>
<dbReference type="Pfam" id="PF03466">
    <property type="entry name" value="LysR_substrate"/>
    <property type="match status" value="1"/>
</dbReference>
<evidence type="ECO:0000259" key="5">
    <source>
        <dbReference type="PROSITE" id="PS50931"/>
    </source>
</evidence>
<sequence length="301" mass="33893">MELRQIRYFVAVARERNFTRAAELLHIAQPPLSRQIQQLEDELGVVLFERGTRPVRLTDAGRVLFGQAVQVLEVVDEMKAISRRLQEAEKLRLGIGFVASTLYGRLPEVIRAYRAARPQVELTLLELNTLDQIAALKDGRIDVGYGRIPFDEPAVERTVLRNERLVAALPLHHPLSLLERPLRLSELAEAPLIVYPKTPRPSFADQVLALFRDHGLRPAMVHEMRELQTALGLVAAESGICLVPASVETLRRDNVAYRPIKEKAVSPVIMSTRKGDRSPEIALLLQLVKDIYRREGIAFGI</sequence>
<evidence type="ECO:0000256" key="3">
    <source>
        <dbReference type="ARBA" id="ARBA00023125"/>
    </source>
</evidence>
<proteinExistence type="inferred from homology"/>
<dbReference type="PROSITE" id="PS50931">
    <property type="entry name" value="HTH_LYSR"/>
    <property type="match status" value="1"/>
</dbReference>
<dbReference type="InterPro" id="IPR005119">
    <property type="entry name" value="LysR_subst-bd"/>
</dbReference>
<dbReference type="KEGG" id="rgi:RGI145_20885"/>
<gene>
    <name evidence="6" type="ORF">RGI145_20885</name>
</gene>
<dbReference type="CDD" id="cd08445">
    <property type="entry name" value="PBP2_BenM_CatM_CatR"/>
    <property type="match status" value="1"/>
</dbReference>
<dbReference type="InterPro" id="IPR036390">
    <property type="entry name" value="WH_DNA-bd_sf"/>
</dbReference>
<evidence type="ECO:0000313" key="6">
    <source>
        <dbReference type="EMBL" id="APT60077.1"/>
    </source>
</evidence>
<name>A0A1L7AMR5_9PROT</name>
<dbReference type="GO" id="GO:0032993">
    <property type="term" value="C:protein-DNA complex"/>
    <property type="evidence" value="ECO:0007669"/>
    <property type="project" value="TreeGrafter"/>
</dbReference>